<organism evidence="1 2">
    <name type="scientific">Lecanicillium saksenae</name>
    <dbReference type="NCBI Taxonomy" id="468837"/>
    <lineage>
        <taxon>Eukaryota</taxon>
        <taxon>Fungi</taxon>
        <taxon>Dikarya</taxon>
        <taxon>Ascomycota</taxon>
        <taxon>Pezizomycotina</taxon>
        <taxon>Sordariomycetes</taxon>
        <taxon>Hypocreomycetidae</taxon>
        <taxon>Hypocreales</taxon>
        <taxon>Cordycipitaceae</taxon>
        <taxon>Lecanicillium</taxon>
    </lineage>
</organism>
<reference evidence="1" key="1">
    <citation type="submission" date="2022-07" db="EMBL/GenBank/DDBJ databases">
        <title>Genome Sequence of Lecanicillium saksenae.</title>
        <authorList>
            <person name="Buettner E."/>
        </authorList>
    </citation>
    <scope>NUCLEOTIDE SEQUENCE</scope>
    <source>
        <strain evidence="1">VT-O1</strain>
    </source>
</reference>
<protein>
    <submittedName>
        <fullName evidence="1">Uncharacterized protein</fullName>
    </submittedName>
</protein>
<gene>
    <name evidence="1" type="ORF">NLG97_g7923</name>
</gene>
<comment type="caution">
    <text evidence="1">The sequence shown here is derived from an EMBL/GenBank/DDBJ whole genome shotgun (WGS) entry which is preliminary data.</text>
</comment>
<dbReference type="EMBL" id="JANAKD010001297">
    <property type="protein sequence ID" value="KAJ3481027.1"/>
    <property type="molecule type" value="Genomic_DNA"/>
</dbReference>
<sequence length="138" mass="15365">MPDTGRGPAPVGAQWDVKPIRKPATANWDLKVSEDNVQKLQKGFVPEMMEDKWLCYADARDAQGAILVHFCRSWTGMEQIVLKLQLREDGKEDSAVITEITWEAQDGEEDLGEEEAKEDAVMLCAAILGCSLEIEEAD</sequence>
<proteinExistence type="predicted"/>
<name>A0ACC1QMS1_9HYPO</name>
<evidence type="ECO:0000313" key="1">
    <source>
        <dbReference type="EMBL" id="KAJ3481027.1"/>
    </source>
</evidence>
<keyword evidence="2" id="KW-1185">Reference proteome</keyword>
<dbReference type="Proteomes" id="UP001148737">
    <property type="component" value="Unassembled WGS sequence"/>
</dbReference>
<evidence type="ECO:0000313" key="2">
    <source>
        <dbReference type="Proteomes" id="UP001148737"/>
    </source>
</evidence>
<accession>A0ACC1QMS1</accession>